<gene>
    <name evidence="2" type="ORF">AAND1436_LOCUS1280</name>
</gene>
<protein>
    <recommendedName>
        <fullName evidence="3">S1 motif domain-containing protein</fullName>
    </recommendedName>
</protein>
<sequence length="205" mass="23164">MPWSSARRRSNSARRRGSSLRGQSRDWTHPEGFKLSEVQENAEYEGVVTNVSRRAVFVDFGAERDGILFVPKGVSLRNFKEGTQVKGLQVVSLDLVRDRATLEADLSKVTTNRRQRDEFFHEDGCPLEELRENQAISGGQVTFSNSQVIYVDFGAARDGKLLLPRHLRGYFRVGDGVEGLRVQKVNMEKDEVLLVADNPDRRSVV</sequence>
<accession>A0A7S2ADE0</accession>
<dbReference type="AlphaFoldDB" id="A0A7S2ADE0"/>
<proteinExistence type="predicted"/>
<feature type="region of interest" description="Disordered" evidence="1">
    <location>
        <begin position="1"/>
        <end position="28"/>
    </location>
</feature>
<reference evidence="2" key="1">
    <citation type="submission" date="2021-01" db="EMBL/GenBank/DDBJ databases">
        <authorList>
            <person name="Corre E."/>
            <person name="Pelletier E."/>
            <person name="Niang G."/>
            <person name="Scheremetjew M."/>
            <person name="Finn R."/>
            <person name="Kale V."/>
            <person name="Holt S."/>
            <person name="Cochrane G."/>
            <person name="Meng A."/>
            <person name="Brown T."/>
            <person name="Cohen L."/>
        </authorList>
    </citation>
    <scope>NUCLEOTIDE SEQUENCE</scope>
    <source>
        <strain evidence="2">CCMP2222</strain>
    </source>
</reference>
<evidence type="ECO:0000313" key="2">
    <source>
        <dbReference type="EMBL" id="CAD9364822.1"/>
    </source>
</evidence>
<evidence type="ECO:0000256" key="1">
    <source>
        <dbReference type="SAM" id="MobiDB-lite"/>
    </source>
</evidence>
<dbReference type="EMBL" id="HBGQ01002350">
    <property type="protein sequence ID" value="CAD9364822.1"/>
    <property type="molecule type" value="Transcribed_RNA"/>
</dbReference>
<name>A0A7S2ADE0_9DINO</name>
<organism evidence="2">
    <name type="scientific">Alexandrium andersonii</name>
    <dbReference type="NCBI Taxonomy" id="327968"/>
    <lineage>
        <taxon>Eukaryota</taxon>
        <taxon>Sar</taxon>
        <taxon>Alveolata</taxon>
        <taxon>Dinophyceae</taxon>
        <taxon>Gonyaulacales</taxon>
        <taxon>Pyrocystaceae</taxon>
        <taxon>Alexandrium</taxon>
    </lineage>
</organism>
<evidence type="ECO:0008006" key="3">
    <source>
        <dbReference type="Google" id="ProtNLM"/>
    </source>
</evidence>
<feature type="compositionally biased region" description="Basic residues" evidence="1">
    <location>
        <begin position="1"/>
        <end position="18"/>
    </location>
</feature>